<evidence type="ECO:0000313" key="1">
    <source>
        <dbReference type="Proteomes" id="UP000887565"/>
    </source>
</evidence>
<keyword evidence="1" id="KW-1185">Reference proteome</keyword>
<proteinExistence type="predicted"/>
<name>A0A915IME4_ROMCU</name>
<dbReference type="Proteomes" id="UP000887565">
    <property type="component" value="Unplaced"/>
</dbReference>
<protein>
    <submittedName>
        <fullName evidence="2">Uncharacterized protein</fullName>
    </submittedName>
</protein>
<accession>A0A915IME4</accession>
<evidence type="ECO:0000313" key="2">
    <source>
        <dbReference type="WBParaSite" id="nRc.2.0.1.t15146-RA"/>
    </source>
</evidence>
<organism evidence="1 2">
    <name type="scientific">Romanomermis culicivorax</name>
    <name type="common">Nematode worm</name>
    <dbReference type="NCBI Taxonomy" id="13658"/>
    <lineage>
        <taxon>Eukaryota</taxon>
        <taxon>Metazoa</taxon>
        <taxon>Ecdysozoa</taxon>
        <taxon>Nematoda</taxon>
        <taxon>Enoplea</taxon>
        <taxon>Dorylaimia</taxon>
        <taxon>Mermithida</taxon>
        <taxon>Mermithoidea</taxon>
        <taxon>Mermithidae</taxon>
        <taxon>Romanomermis</taxon>
    </lineage>
</organism>
<sequence length="83" mass="9335">MKFSITVARYALLRAYQIQRLQCSKCGNNFPSNDLVVSNGQKSDRFTGIDEPTCLDCAGKYLNMSCDVVKQKYANSLDTTKEK</sequence>
<dbReference type="AlphaFoldDB" id="A0A915IME4"/>
<reference evidence="2" key="1">
    <citation type="submission" date="2022-11" db="UniProtKB">
        <authorList>
            <consortium name="WormBaseParasite"/>
        </authorList>
    </citation>
    <scope>IDENTIFICATION</scope>
</reference>
<dbReference type="WBParaSite" id="nRc.2.0.1.t15146-RA">
    <property type="protein sequence ID" value="nRc.2.0.1.t15146-RA"/>
    <property type="gene ID" value="nRc.2.0.1.g15146"/>
</dbReference>